<dbReference type="PANTHER" id="PTHR22674">
    <property type="entry name" value="NTPASE, KAP FAMILY P-LOOP DOMAIN-CONTAINING 1"/>
    <property type="match status" value="1"/>
</dbReference>
<evidence type="ECO:0000259" key="1">
    <source>
        <dbReference type="Pfam" id="PF07693"/>
    </source>
</evidence>
<dbReference type="RefSeq" id="WP_053256206.1">
    <property type="nucleotide sequence ID" value="NZ_CBCRXZ010000002.1"/>
</dbReference>
<dbReference type="SUPFAM" id="SSF52540">
    <property type="entry name" value="P-loop containing nucleoside triphosphate hydrolases"/>
    <property type="match status" value="1"/>
</dbReference>
<name>A0A3M3XIG7_PSEFL</name>
<accession>A0A3M3XIG7</accession>
<dbReference type="InterPro" id="IPR052754">
    <property type="entry name" value="NTPase_KAP_P-loop"/>
</dbReference>
<proteinExistence type="predicted"/>
<sequence length="765" mass="85585">MLSTLRKWKKPRVKVEREEPTLVTEIEESTRVQGVEFANSQPGHDAARLLRSEDYLDRWPVAQSMYRAIKTAPAGFSTRIGLYGEWGAGKTSVLNFLHNIAMANEDVVVHVSAGRAADVDSFISTLCNKMSVEIKRMGLKPYGPAERRRKLAAVSSSAAAVTSATGQVVGKMDGDIATTISMGAAFVATVATTMMDRLKLTLEELEGLREVLAKRGARVIVFIDDLDRADPAILPSTLMTLRDYLDWPDFAFVLAFDKEIITCSLKEYSTAFSSSRQPFLDKIVDLAFELEPLSAHQCKHLSERALAECCDFIPEQARTNTAQWFPDNPRKVRAIARELGCLRDVAVRHGDGELKWEAIILQTLLRREVPACAKIVEQRLLGKGKMALALSLGPDSKTEAFAVHQAVFEASGYGLESAALHRLRQLIEKLQGLRNFQESEQIDYEMSLVTHVPCFTQRELMDVITQWSMSHRDALPDEALRAAAFRGQTTLDICASRFLNMTLDQYAICNRELKGQTFKAQHNKTQEHALAIIHFLEKLVAPQRGAALVNAASSLQICSRMLDLFTTHSSVADSELRSAELRILECVAQRCVDRAQLYYQCVRYRSEAPLPQLVQSVSDITVGAAVDEALALFTTASGMSLCRMQSAPNPLLEIVRRHDSALYTVENKERLRQLLLGDEGEERRSVMAWNCMEYLRILIDRSNDFSLFCTHHRPMLEACWSAVIGEEWVSSGEEQVMSLHHRLCLWIGESLPLPHWAKASQPTTA</sequence>
<dbReference type="GeneID" id="61638811"/>
<dbReference type="PANTHER" id="PTHR22674:SF6">
    <property type="entry name" value="NTPASE KAP FAMILY P-LOOP DOMAIN-CONTAINING PROTEIN 1"/>
    <property type="match status" value="1"/>
</dbReference>
<dbReference type="Proteomes" id="UP000248640">
    <property type="component" value="Chromosome 1"/>
</dbReference>
<reference evidence="2 3" key="1">
    <citation type="submission" date="2018-06" db="EMBL/GenBank/DDBJ databases">
        <authorList>
            <consortium name="Pathogen Informatics"/>
            <person name="Doyle S."/>
        </authorList>
    </citation>
    <scope>NUCLEOTIDE SEQUENCE [LARGE SCALE GENOMIC DNA]</scope>
    <source>
        <strain evidence="2 3">NCTC10038</strain>
    </source>
</reference>
<dbReference type="Gene3D" id="3.40.50.300">
    <property type="entry name" value="P-loop containing nucleotide triphosphate hydrolases"/>
    <property type="match status" value="1"/>
</dbReference>
<protein>
    <submittedName>
        <fullName evidence="2">KAP P-loop domain protein</fullName>
    </submittedName>
</protein>
<dbReference type="EMBL" id="LS483372">
    <property type="protein sequence ID" value="SQF91480.1"/>
    <property type="molecule type" value="Genomic_DNA"/>
</dbReference>
<evidence type="ECO:0000313" key="3">
    <source>
        <dbReference type="Proteomes" id="UP000248640"/>
    </source>
</evidence>
<dbReference type="AlphaFoldDB" id="A0A3M3XIG7"/>
<feature type="domain" description="KAP NTPase" evidence="1">
    <location>
        <begin position="60"/>
        <end position="305"/>
    </location>
</feature>
<dbReference type="InterPro" id="IPR011646">
    <property type="entry name" value="KAP_P-loop"/>
</dbReference>
<dbReference type="InterPro" id="IPR027417">
    <property type="entry name" value="P-loop_NTPase"/>
</dbReference>
<dbReference type="Pfam" id="PF07693">
    <property type="entry name" value="KAP_NTPase"/>
    <property type="match status" value="1"/>
</dbReference>
<organism evidence="2 3">
    <name type="scientific">Pseudomonas fluorescens</name>
    <dbReference type="NCBI Taxonomy" id="294"/>
    <lineage>
        <taxon>Bacteria</taxon>
        <taxon>Pseudomonadati</taxon>
        <taxon>Pseudomonadota</taxon>
        <taxon>Gammaproteobacteria</taxon>
        <taxon>Pseudomonadales</taxon>
        <taxon>Pseudomonadaceae</taxon>
        <taxon>Pseudomonas</taxon>
    </lineage>
</organism>
<gene>
    <name evidence="2" type="ORF">NCTC10038_02906</name>
</gene>
<evidence type="ECO:0000313" key="2">
    <source>
        <dbReference type="EMBL" id="SQF91480.1"/>
    </source>
</evidence>